<organism evidence="1">
    <name type="scientific">uncultured prokaryote</name>
    <dbReference type="NCBI Taxonomy" id="198431"/>
    <lineage>
        <taxon>unclassified sequences</taxon>
        <taxon>environmental samples</taxon>
    </lineage>
</organism>
<dbReference type="EMBL" id="LN853273">
    <property type="protein sequence ID" value="CRY95507.1"/>
    <property type="molecule type" value="Genomic_DNA"/>
</dbReference>
<reference evidence="1" key="2">
    <citation type="submission" date="2015-07" db="EMBL/GenBank/DDBJ databases">
        <title>Plasmids, circular viruses and viroids from rat gut.</title>
        <authorList>
            <person name="Jorgensen T.J."/>
            <person name="Hansen M.A."/>
            <person name="Xu Z."/>
            <person name="Tabak M.A."/>
            <person name="Sorensen S.J."/>
            <person name="Hansen L.H."/>
        </authorList>
    </citation>
    <scope>NUCLEOTIDE SEQUENCE</scope>
    <source>
        <strain evidence="1">RGRH0648</strain>
    </source>
</reference>
<name>A0A0H5QI02_9ZZZZ</name>
<reference evidence="1" key="1">
    <citation type="submission" date="2015-06" db="EMBL/GenBank/DDBJ databases">
        <authorList>
            <person name="Joergensen T."/>
        </authorList>
    </citation>
    <scope>NUCLEOTIDE SEQUENCE</scope>
    <source>
        <strain evidence="1">RGRH0648</strain>
    </source>
</reference>
<sequence>MSISSVFEAEAMKLVVQEAHEEVASSLKAFSVRVPESTVLVMDNLARELRCSRNDVAMMILTTGCYDAAKAVTRVMSAPEDNVEFFLSLIGHTLSAVQAEVAFGAVPVELTQPTKDAE</sequence>
<protein>
    <submittedName>
        <fullName evidence="1">Uncharacterized protein</fullName>
    </submittedName>
</protein>
<evidence type="ECO:0000313" key="1">
    <source>
        <dbReference type="EMBL" id="CRY95507.1"/>
    </source>
</evidence>
<dbReference type="AlphaFoldDB" id="A0A0H5QI02"/>
<accession>A0A0H5QI02</accession>
<proteinExistence type="predicted"/>